<dbReference type="GO" id="GO:0016747">
    <property type="term" value="F:acyltransferase activity, transferring groups other than amino-acyl groups"/>
    <property type="evidence" value="ECO:0007669"/>
    <property type="project" value="InterPro"/>
</dbReference>
<dbReference type="Pfam" id="PF00583">
    <property type="entry name" value="Acetyltransf_1"/>
    <property type="match status" value="1"/>
</dbReference>
<protein>
    <submittedName>
        <fullName evidence="2">Predicted acetyltransferase</fullName>
    </submittedName>
</protein>
<keyword evidence="3" id="KW-1185">Reference proteome</keyword>
<dbReference type="InterPro" id="IPR000182">
    <property type="entry name" value="GNAT_dom"/>
</dbReference>
<dbReference type="STRING" id="1852522.SAMN06295960_1970"/>
<sequence>MEAALVPVTQANKDVLANVYQFYDYDFSPFTNQDVNSNGQFEVNIDYYWEGDGRWNPFFIMVNGSIAGFLVVLFENMDVDPDPRHVIYDFMILQKYRRAGIGRQAALQAFGMYNAHWAVAQMDNNTPAIYFWRNVIQHFTGGRYTETYKAEWGKYIQTFSTKNNVKKEESCRS</sequence>
<organism evidence="2 3">
    <name type="scientific">Paenibacillus aquistagni</name>
    <dbReference type="NCBI Taxonomy" id="1852522"/>
    <lineage>
        <taxon>Bacteria</taxon>
        <taxon>Bacillati</taxon>
        <taxon>Bacillota</taxon>
        <taxon>Bacilli</taxon>
        <taxon>Bacillales</taxon>
        <taxon>Paenibacillaceae</taxon>
        <taxon>Paenibacillus</taxon>
    </lineage>
</organism>
<accession>A0A1X7K2L9</accession>
<proteinExistence type="predicted"/>
<dbReference type="Proteomes" id="UP000193834">
    <property type="component" value="Unassembled WGS sequence"/>
</dbReference>
<keyword evidence="2" id="KW-0808">Transferase</keyword>
<dbReference type="SUPFAM" id="SSF55729">
    <property type="entry name" value="Acyl-CoA N-acyltransferases (Nat)"/>
    <property type="match status" value="1"/>
</dbReference>
<dbReference type="CDD" id="cd04301">
    <property type="entry name" value="NAT_SF"/>
    <property type="match status" value="1"/>
</dbReference>
<dbReference type="OrthoDB" id="8479334at2"/>
<feature type="domain" description="N-acetyltransferase" evidence="1">
    <location>
        <begin position="6"/>
        <end position="157"/>
    </location>
</feature>
<dbReference type="AlphaFoldDB" id="A0A1X7K2L9"/>
<gene>
    <name evidence="2" type="ORF">SAMN06295960_1970</name>
</gene>
<dbReference type="EMBL" id="FXAZ01000002">
    <property type="protein sequence ID" value="SMG34807.1"/>
    <property type="molecule type" value="Genomic_DNA"/>
</dbReference>
<dbReference type="RefSeq" id="WP_085494201.1">
    <property type="nucleotide sequence ID" value="NZ_FXAZ01000002.1"/>
</dbReference>
<evidence type="ECO:0000313" key="2">
    <source>
        <dbReference type="EMBL" id="SMG34807.1"/>
    </source>
</evidence>
<dbReference type="Gene3D" id="3.40.630.30">
    <property type="match status" value="1"/>
</dbReference>
<dbReference type="PROSITE" id="PS51186">
    <property type="entry name" value="GNAT"/>
    <property type="match status" value="1"/>
</dbReference>
<evidence type="ECO:0000313" key="3">
    <source>
        <dbReference type="Proteomes" id="UP000193834"/>
    </source>
</evidence>
<reference evidence="2 3" key="1">
    <citation type="submission" date="2017-04" db="EMBL/GenBank/DDBJ databases">
        <authorList>
            <person name="Afonso C.L."/>
            <person name="Miller P.J."/>
            <person name="Scott M.A."/>
            <person name="Spackman E."/>
            <person name="Goraichik I."/>
            <person name="Dimitrov K.M."/>
            <person name="Suarez D.L."/>
            <person name="Swayne D.E."/>
        </authorList>
    </citation>
    <scope>NUCLEOTIDE SEQUENCE [LARGE SCALE GENOMIC DNA]</scope>
    <source>
        <strain evidence="2 3">11</strain>
    </source>
</reference>
<evidence type="ECO:0000259" key="1">
    <source>
        <dbReference type="PROSITE" id="PS51186"/>
    </source>
</evidence>
<dbReference type="InterPro" id="IPR016181">
    <property type="entry name" value="Acyl_CoA_acyltransferase"/>
</dbReference>
<name>A0A1X7K2L9_9BACL</name>